<dbReference type="PROSITE" id="PS50932">
    <property type="entry name" value="HTH_LACI_2"/>
    <property type="match status" value="1"/>
</dbReference>
<keyword evidence="2" id="KW-0238">DNA-binding</keyword>
<sequence length="331" mass="35259">MPDARPISMQKIADAVGVSRATVANALTGRGRVSADVADRVRAAAKAMNYVPSHAGRALRTGRSTLLGLVVPDFSMPLFPDFVRAFERAAHAQGMALLVGDAMSDPAMQTQRVQDFLGRGIEALIVIPLRGAPFDPEAFPVPVVVVDSGANAANTISSDHREGGRLVARHLVELGHRNVQILRSAAQSYVSQDRVAGMRDVFDEAGVVYREDGLQPDFDSGRDFALGWRMGDATAICAAYDAIAVGIISGLVERGVRVPQDLSVTGFDDLIWGRIVSPPLTTTRQDLTSIAEHALAVATGRVSGSRLSPMTLVVRASTSVSRFSSCERKIA</sequence>
<dbReference type="Gene3D" id="3.40.50.2300">
    <property type="match status" value="2"/>
</dbReference>
<dbReference type="Pfam" id="PF13377">
    <property type="entry name" value="Peripla_BP_3"/>
    <property type="match status" value="1"/>
</dbReference>
<dbReference type="GO" id="GO:0000976">
    <property type="term" value="F:transcription cis-regulatory region binding"/>
    <property type="evidence" value="ECO:0007669"/>
    <property type="project" value="TreeGrafter"/>
</dbReference>
<evidence type="ECO:0000313" key="6">
    <source>
        <dbReference type="Proteomes" id="UP000630142"/>
    </source>
</evidence>
<dbReference type="SUPFAM" id="SSF53822">
    <property type="entry name" value="Periplasmic binding protein-like I"/>
    <property type="match status" value="1"/>
</dbReference>
<dbReference type="InterPro" id="IPR028082">
    <property type="entry name" value="Peripla_BP_I"/>
</dbReference>
<gene>
    <name evidence="5" type="ORF">GCM10016234_06280</name>
</gene>
<dbReference type="PANTHER" id="PTHR30146:SF138">
    <property type="entry name" value="TRANSCRIPTIONAL REGULATORY PROTEIN"/>
    <property type="match status" value="1"/>
</dbReference>
<evidence type="ECO:0000313" key="5">
    <source>
        <dbReference type="EMBL" id="GHD07646.1"/>
    </source>
</evidence>
<dbReference type="GO" id="GO:0003700">
    <property type="term" value="F:DNA-binding transcription factor activity"/>
    <property type="evidence" value="ECO:0007669"/>
    <property type="project" value="TreeGrafter"/>
</dbReference>
<accession>A0A8J3GJH0</accession>
<dbReference type="Pfam" id="PF00356">
    <property type="entry name" value="LacI"/>
    <property type="match status" value="1"/>
</dbReference>
<dbReference type="Proteomes" id="UP000630142">
    <property type="component" value="Unassembled WGS sequence"/>
</dbReference>
<dbReference type="InterPro" id="IPR000843">
    <property type="entry name" value="HTH_LacI"/>
</dbReference>
<dbReference type="AlphaFoldDB" id="A0A8J3GJH0"/>
<evidence type="ECO:0000256" key="2">
    <source>
        <dbReference type="ARBA" id="ARBA00023125"/>
    </source>
</evidence>
<dbReference type="Gene3D" id="1.10.260.40">
    <property type="entry name" value="lambda repressor-like DNA-binding domains"/>
    <property type="match status" value="1"/>
</dbReference>
<dbReference type="EMBL" id="BMZQ01000001">
    <property type="protein sequence ID" value="GHD07646.1"/>
    <property type="molecule type" value="Genomic_DNA"/>
</dbReference>
<dbReference type="InterPro" id="IPR046335">
    <property type="entry name" value="LacI/GalR-like_sensor"/>
</dbReference>
<keyword evidence="6" id="KW-1185">Reference proteome</keyword>
<dbReference type="CDD" id="cd06267">
    <property type="entry name" value="PBP1_LacI_sugar_binding-like"/>
    <property type="match status" value="1"/>
</dbReference>
<dbReference type="SUPFAM" id="SSF47413">
    <property type="entry name" value="lambda repressor-like DNA-binding domains"/>
    <property type="match status" value="1"/>
</dbReference>
<evidence type="ECO:0000256" key="3">
    <source>
        <dbReference type="ARBA" id="ARBA00023163"/>
    </source>
</evidence>
<name>A0A8J3GJH0_9HYPH</name>
<feature type="domain" description="HTH lacI-type" evidence="4">
    <location>
        <begin position="7"/>
        <end position="61"/>
    </location>
</feature>
<dbReference type="PANTHER" id="PTHR30146">
    <property type="entry name" value="LACI-RELATED TRANSCRIPTIONAL REPRESSOR"/>
    <property type="match status" value="1"/>
</dbReference>
<reference evidence="5" key="2">
    <citation type="submission" date="2020-09" db="EMBL/GenBank/DDBJ databases">
        <authorList>
            <person name="Sun Q."/>
            <person name="Kim S."/>
        </authorList>
    </citation>
    <scope>NUCLEOTIDE SEQUENCE</scope>
    <source>
        <strain evidence="5">KCTC 42249</strain>
    </source>
</reference>
<keyword evidence="3" id="KW-0804">Transcription</keyword>
<evidence type="ECO:0000256" key="1">
    <source>
        <dbReference type="ARBA" id="ARBA00023015"/>
    </source>
</evidence>
<organism evidence="5 6">
    <name type="scientific">Tianweitania populi</name>
    <dbReference type="NCBI Taxonomy" id="1607949"/>
    <lineage>
        <taxon>Bacteria</taxon>
        <taxon>Pseudomonadati</taxon>
        <taxon>Pseudomonadota</taxon>
        <taxon>Alphaproteobacteria</taxon>
        <taxon>Hyphomicrobiales</taxon>
        <taxon>Phyllobacteriaceae</taxon>
        <taxon>Tianweitania</taxon>
    </lineage>
</organism>
<protein>
    <submittedName>
        <fullName evidence="5">LacI family transcriptional regulator</fullName>
    </submittedName>
</protein>
<proteinExistence type="predicted"/>
<comment type="caution">
    <text evidence="5">The sequence shown here is derived from an EMBL/GenBank/DDBJ whole genome shotgun (WGS) entry which is preliminary data.</text>
</comment>
<reference evidence="5" key="1">
    <citation type="journal article" date="2014" name="Int. J. Syst. Evol. Microbiol.">
        <title>Complete genome sequence of Corynebacterium casei LMG S-19264T (=DSM 44701T), isolated from a smear-ripened cheese.</title>
        <authorList>
            <consortium name="US DOE Joint Genome Institute (JGI-PGF)"/>
            <person name="Walter F."/>
            <person name="Albersmeier A."/>
            <person name="Kalinowski J."/>
            <person name="Ruckert C."/>
        </authorList>
    </citation>
    <scope>NUCLEOTIDE SEQUENCE</scope>
    <source>
        <strain evidence="5">KCTC 42249</strain>
    </source>
</reference>
<evidence type="ECO:0000259" key="4">
    <source>
        <dbReference type="PROSITE" id="PS50932"/>
    </source>
</evidence>
<dbReference type="InterPro" id="IPR010982">
    <property type="entry name" value="Lambda_DNA-bd_dom_sf"/>
</dbReference>
<dbReference type="CDD" id="cd01392">
    <property type="entry name" value="HTH_LacI"/>
    <property type="match status" value="1"/>
</dbReference>
<keyword evidence="1" id="KW-0805">Transcription regulation</keyword>
<dbReference type="SMART" id="SM00354">
    <property type="entry name" value="HTH_LACI"/>
    <property type="match status" value="1"/>
</dbReference>